<dbReference type="RefSeq" id="WP_109592851.1">
    <property type="nucleotide sequence ID" value="NZ_BONA01000035.1"/>
</dbReference>
<gene>
    <name evidence="2" type="ORF">BC793_105243</name>
</gene>
<proteinExistence type="predicted"/>
<dbReference type="EMBL" id="QGGR01000005">
    <property type="protein sequence ID" value="PWK48893.1"/>
    <property type="molecule type" value="Genomic_DNA"/>
</dbReference>
<evidence type="ECO:0000256" key="1">
    <source>
        <dbReference type="SAM" id="MobiDB-lite"/>
    </source>
</evidence>
<sequence length="403" mass="43786">MSFSFRHGDVAVHITVDPADGHSACRLPGATTGGETILYPPAHADLVLPVTDPGDVELHYRPGLGSWRSGLSESEFSRYAGIPYGLLGRHLVMFLCTEAFRCRTRTINLHPHRVYAFLAALGSLSEQTVRGGWFTELEGQLQRTLRHGWIGEQPGATGTLVSTRSRRNHGLLDSTAACPPVITLDAEFAKSALRWIPLDSEAVRVLSRHSCTALDVYAWLTYIGTHLDEAREFTWESVHARFTALPPAGGLSPAAGASSAGDPAAFRPVFEACLEEIRKVAAIRRSPPTPPASRSARPPGASARSRARGLSLADPHPVRATNRTVPYTATPAGHRITARPPGVCDGHRATRPPATPAHQPSPCHRLVCRRPSLRRRVPRRGQRRRKTLTTLPRMTASSAGIGW</sequence>
<reference evidence="2 3" key="1">
    <citation type="submission" date="2018-05" db="EMBL/GenBank/DDBJ databases">
        <title>Genomic Encyclopedia of Archaeal and Bacterial Type Strains, Phase II (KMG-II): from individual species to whole genera.</title>
        <authorList>
            <person name="Goeker M."/>
        </authorList>
    </citation>
    <scope>NUCLEOTIDE SEQUENCE [LARGE SCALE GENOMIC DNA]</scope>
    <source>
        <strain evidence="2 3">DSM 45184</strain>
    </source>
</reference>
<dbReference type="AlphaFoldDB" id="A0A316FKW0"/>
<organism evidence="2 3">
    <name type="scientific">Actinoplanes xinjiangensis</name>
    <dbReference type="NCBI Taxonomy" id="512350"/>
    <lineage>
        <taxon>Bacteria</taxon>
        <taxon>Bacillati</taxon>
        <taxon>Actinomycetota</taxon>
        <taxon>Actinomycetes</taxon>
        <taxon>Micromonosporales</taxon>
        <taxon>Micromonosporaceae</taxon>
        <taxon>Actinoplanes</taxon>
    </lineage>
</organism>
<evidence type="ECO:0000313" key="2">
    <source>
        <dbReference type="EMBL" id="PWK48893.1"/>
    </source>
</evidence>
<accession>A0A316FKW0</accession>
<feature type="compositionally biased region" description="Low complexity" evidence="1">
    <location>
        <begin position="292"/>
        <end position="313"/>
    </location>
</feature>
<keyword evidence="3" id="KW-1185">Reference proteome</keyword>
<dbReference type="OrthoDB" id="1524783at2"/>
<evidence type="ECO:0000313" key="3">
    <source>
        <dbReference type="Proteomes" id="UP000245697"/>
    </source>
</evidence>
<protein>
    <submittedName>
        <fullName evidence="2">RepA protein</fullName>
    </submittedName>
</protein>
<dbReference type="Proteomes" id="UP000245697">
    <property type="component" value="Unassembled WGS sequence"/>
</dbReference>
<comment type="caution">
    <text evidence="2">The sequence shown here is derived from an EMBL/GenBank/DDBJ whole genome shotgun (WGS) entry which is preliminary data.</text>
</comment>
<feature type="region of interest" description="Disordered" evidence="1">
    <location>
        <begin position="281"/>
        <end position="342"/>
    </location>
</feature>
<name>A0A316FKW0_9ACTN</name>